<feature type="compositionally biased region" description="Polar residues" evidence="1">
    <location>
        <begin position="194"/>
        <end position="204"/>
    </location>
</feature>
<feature type="region of interest" description="Disordered" evidence="1">
    <location>
        <begin position="194"/>
        <end position="238"/>
    </location>
</feature>
<feature type="compositionally biased region" description="Polar residues" evidence="1">
    <location>
        <begin position="417"/>
        <end position="426"/>
    </location>
</feature>
<accession>A0A8J5JMY8</accession>
<feature type="compositionally biased region" description="Basic and acidic residues" evidence="1">
    <location>
        <begin position="427"/>
        <end position="437"/>
    </location>
</feature>
<feature type="compositionally biased region" description="Polar residues" evidence="1">
    <location>
        <begin position="372"/>
        <end position="392"/>
    </location>
</feature>
<evidence type="ECO:0000313" key="3">
    <source>
        <dbReference type="Proteomes" id="UP000747542"/>
    </source>
</evidence>
<feature type="non-terminal residue" evidence="2">
    <location>
        <position position="1"/>
    </location>
</feature>
<feature type="compositionally biased region" description="Polar residues" evidence="1">
    <location>
        <begin position="868"/>
        <end position="877"/>
    </location>
</feature>
<feature type="region of interest" description="Disordered" evidence="1">
    <location>
        <begin position="867"/>
        <end position="951"/>
    </location>
</feature>
<feature type="compositionally biased region" description="Polar residues" evidence="1">
    <location>
        <begin position="510"/>
        <end position="527"/>
    </location>
</feature>
<name>A0A8J5JMY8_HOMAM</name>
<feature type="compositionally biased region" description="Basic and acidic residues" evidence="1">
    <location>
        <begin position="551"/>
        <end position="644"/>
    </location>
</feature>
<proteinExistence type="predicted"/>
<protein>
    <submittedName>
        <fullName evidence="2">Uncharacterized protein</fullName>
    </submittedName>
</protein>
<evidence type="ECO:0000256" key="1">
    <source>
        <dbReference type="SAM" id="MobiDB-lite"/>
    </source>
</evidence>
<feature type="compositionally biased region" description="Polar residues" evidence="1">
    <location>
        <begin position="679"/>
        <end position="692"/>
    </location>
</feature>
<feature type="compositionally biased region" description="Polar residues" evidence="1">
    <location>
        <begin position="731"/>
        <end position="740"/>
    </location>
</feature>
<feature type="compositionally biased region" description="Polar residues" evidence="1">
    <location>
        <begin position="456"/>
        <end position="467"/>
    </location>
</feature>
<gene>
    <name evidence="2" type="ORF">Hamer_G023368</name>
</gene>
<feature type="non-terminal residue" evidence="2">
    <location>
        <position position="951"/>
    </location>
</feature>
<sequence>CCRYNVNTRSNVYCTFSDAPWLNRSLDVLDDGVDGGTGATAGKEGRPARPYKAYNYSSDDEEHDDDGDNSHSDSFPTSASGMPPPPLPPRSASYGLELRQNPAMGLAGRQVLHSSLGDARGSQGDLGGSKRSLGDGRMYGLVGEWHGSPGEEWGGSRCSLRLNGDVAGRASPAMDDLENMLMNQSIQHTSAIMDSTSDVGSEGSTCRAAEHPRPQYRKQQQQQQHPQQQQGRKKSHDLSRFGTAVRHLQRHVVEVDRAVFNITSDIADTRREVTTLKEAVLALQVDTDTITSTLSNLTQEAITAQEKITFAAKIKADTMSPVKEAEKVQHAANLALREAERARQEQLKSKKEYEELVAEVRAVLKSIKDSHVTTADPQTQSKAHSQPQMKTHASSSSVSGGTSAASRSTKALDQGHKTQGTSTGKSSQEHKSLKTAEKGVGQDYSVTYSPKGGRANSYSITSAVNLKTSSGSSPSSPSTTVAGTKSSTTTQAANTPKTTGYQSLFAKPSSIISGLTNRHSLTKSVSFADQKDKEKDKAKAEGTDAKTSSLENKKKKEKHQSSQERKEKKDDKHQTTLERKDKKDSKQHKDDKKHSSADTSNTEKKKKEKNESLERKDTSSIDRRERRAKYEGKKSSPWEVKDSGHLISQISLEDIPMADDNSHELLDRSSVSRAEAATAVTQKSSIDNTMKPSLNFSLGKSSSSPTVSYVPPMSRPRALPLSNDRQRSEHSISNASSPESPITPSPFPRPSSALPTLEESPTNFEAELVSLLHRAGSTPGPLARQGSMTTVPEDSVIVGPPPSKRPGVFAISRQNSSPNISLQRQNSGPIFPLQRQHSLGIVPEESRLPRQESLMSVPEERPIVDQTLPLSPSQSMTHFPLSHALSSPTVSESTRRAARESMELVTGPVLAGSSMQEAAATGTLPVLNLSEEDDQPSATSTLKKDQKPPTS</sequence>
<feature type="compositionally biased region" description="Basic and acidic residues" evidence="1">
    <location>
        <begin position="893"/>
        <end position="902"/>
    </location>
</feature>
<dbReference type="EMBL" id="JAHLQT010031297">
    <property type="protein sequence ID" value="KAG7160620.1"/>
    <property type="molecule type" value="Genomic_DNA"/>
</dbReference>
<dbReference type="AlphaFoldDB" id="A0A8J5JMY8"/>
<feature type="region of interest" description="Disordered" evidence="1">
    <location>
        <begin position="37"/>
        <end position="94"/>
    </location>
</feature>
<evidence type="ECO:0000313" key="2">
    <source>
        <dbReference type="EMBL" id="KAG7160620.1"/>
    </source>
</evidence>
<feature type="region of interest" description="Disordered" evidence="1">
    <location>
        <begin position="369"/>
        <end position="807"/>
    </location>
</feature>
<keyword evidence="3" id="KW-1185">Reference proteome</keyword>
<feature type="compositionally biased region" description="Basic and acidic residues" evidence="1">
    <location>
        <begin position="942"/>
        <end position="951"/>
    </location>
</feature>
<dbReference type="Proteomes" id="UP000747542">
    <property type="component" value="Unassembled WGS sequence"/>
</dbReference>
<reference evidence="2" key="1">
    <citation type="journal article" date="2021" name="Sci. Adv.">
        <title>The American lobster genome reveals insights on longevity, neural, and immune adaptations.</title>
        <authorList>
            <person name="Polinski J.M."/>
            <person name="Zimin A.V."/>
            <person name="Clark K.F."/>
            <person name="Kohn A.B."/>
            <person name="Sadowski N."/>
            <person name="Timp W."/>
            <person name="Ptitsyn A."/>
            <person name="Khanna P."/>
            <person name="Romanova D.Y."/>
            <person name="Williams P."/>
            <person name="Greenwood S.J."/>
            <person name="Moroz L.L."/>
            <person name="Walt D.R."/>
            <person name="Bodnar A.G."/>
        </authorList>
    </citation>
    <scope>NUCLEOTIDE SEQUENCE</scope>
    <source>
        <strain evidence="2">GMGI-L3</strain>
    </source>
</reference>
<organism evidence="2 3">
    <name type="scientific">Homarus americanus</name>
    <name type="common">American lobster</name>
    <dbReference type="NCBI Taxonomy" id="6706"/>
    <lineage>
        <taxon>Eukaryota</taxon>
        <taxon>Metazoa</taxon>
        <taxon>Ecdysozoa</taxon>
        <taxon>Arthropoda</taxon>
        <taxon>Crustacea</taxon>
        <taxon>Multicrustacea</taxon>
        <taxon>Malacostraca</taxon>
        <taxon>Eumalacostraca</taxon>
        <taxon>Eucarida</taxon>
        <taxon>Decapoda</taxon>
        <taxon>Pleocyemata</taxon>
        <taxon>Astacidea</taxon>
        <taxon>Nephropoidea</taxon>
        <taxon>Nephropidae</taxon>
        <taxon>Homarus</taxon>
    </lineage>
</organism>
<feature type="compositionally biased region" description="Acidic residues" evidence="1">
    <location>
        <begin position="58"/>
        <end position="67"/>
    </location>
</feature>
<feature type="compositionally biased region" description="Low complexity" evidence="1">
    <location>
        <begin position="393"/>
        <end position="411"/>
    </location>
</feature>
<feature type="compositionally biased region" description="Low complexity" evidence="1">
    <location>
        <begin position="468"/>
        <end position="499"/>
    </location>
</feature>
<feature type="compositionally biased region" description="Basic and acidic residues" evidence="1">
    <location>
        <begin position="529"/>
        <end position="544"/>
    </location>
</feature>
<feature type="compositionally biased region" description="Low complexity" evidence="1">
    <location>
        <begin position="693"/>
        <end position="712"/>
    </location>
</feature>
<comment type="caution">
    <text evidence="2">The sequence shown here is derived from an EMBL/GenBank/DDBJ whole genome shotgun (WGS) entry which is preliminary data.</text>
</comment>
<feature type="compositionally biased region" description="Low complexity" evidence="1">
    <location>
        <begin position="217"/>
        <end position="230"/>
    </location>
</feature>